<keyword evidence="5 6" id="KW-0732">Signal</keyword>
<proteinExistence type="inferred from homology"/>
<keyword evidence="4" id="KW-0964">Secreted</keyword>
<keyword evidence="3" id="KW-0713">Self-incompatibility</keyword>
<dbReference type="AlphaFoldDB" id="A0A914PSD4"/>
<evidence type="ECO:0000256" key="1">
    <source>
        <dbReference type="ARBA" id="ARBA00004613"/>
    </source>
</evidence>
<evidence type="ECO:0000313" key="8">
    <source>
        <dbReference type="WBParaSite" id="PDA_v2.g17750.t1"/>
    </source>
</evidence>
<evidence type="ECO:0000313" key="7">
    <source>
        <dbReference type="Proteomes" id="UP000887578"/>
    </source>
</evidence>
<feature type="chain" id="PRO_5037846948" evidence="6">
    <location>
        <begin position="19"/>
        <end position="147"/>
    </location>
</feature>
<organism evidence="7 8">
    <name type="scientific">Panagrolaimus davidi</name>
    <dbReference type="NCBI Taxonomy" id="227884"/>
    <lineage>
        <taxon>Eukaryota</taxon>
        <taxon>Metazoa</taxon>
        <taxon>Ecdysozoa</taxon>
        <taxon>Nematoda</taxon>
        <taxon>Chromadorea</taxon>
        <taxon>Rhabditida</taxon>
        <taxon>Tylenchina</taxon>
        <taxon>Panagrolaimomorpha</taxon>
        <taxon>Panagrolaimoidea</taxon>
        <taxon>Panagrolaimidae</taxon>
        <taxon>Panagrolaimus</taxon>
    </lineage>
</organism>
<evidence type="ECO:0000256" key="2">
    <source>
        <dbReference type="ARBA" id="ARBA00005581"/>
    </source>
</evidence>
<evidence type="ECO:0000256" key="3">
    <source>
        <dbReference type="ARBA" id="ARBA00022471"/>
    </source>
</evidence>
<feature type="signal peptide" evidence="6">
    <location>
        <begin position="1"/>
        <end position="18"/>
    </location>
</feature>
<evidence type="ECO:0000256" key="4">
    <source>
        <dbReference type="ARBA" id="ARBA00022525"/>
    </source>
</evidence>
<comment type="similarity">
    <text evidence="2">Belongs to the plant self-incompatibility (S1) protein family.</text>
</comment>
<comment type="subcellular location">
    <subcellularLocation>
        <location evidence="1">Secreted</location>
    </subcellularLocation>
</comment>
<dbReference type="GO" id="GO:0005576">
    <property type="term" value="C:extracellular region"/>
    <property type="evidence" value="ECO:0007669"/>
    <property type="project" value="UniProtKB-SubCell"/>
</dbReference>
<dbReference type="WBParaSite" id="PDA_v2.g17750.t1">
    <property type="protein sequence ID" value="PDA_v2.g17750.t1"/>
    <property type="gene ID" value="PDA_v2.g17750"/>
</dbReference>
<dbReference type="GO" id="GO:0060320">
    <property type="term" value="P:rejection of self pollen"/>
    <property type="evidence" value="ECO:0007669"/>
    <property type="project" value="UniProtKB-KW"/>
</dbReference>
<sequence length="147" mass="15880">MKFATVLILFATISSANANIAAAIGPAVDLLVEAIANGAKEHAGETYVRVMNSMGADVEITANCASGDDTIDETKLKDGESMAWSFNPNVLQTTEFWCDVTSSDGKKKHFTVYTSSSEGSPNWYLRGQGIYLGENDGSQLSKQEEWE</sequence>
<keyword evidence="7" id="KW-1185">Reference proteome</keyword>
<accession>A0A914PSD4</accession>
<evidence type="ECO:0000256" key="6">
    <source>
        <dbReference type="SAM" id="SignalP"/>
    </source>
</evidence>
<reference evidence="8" key="1">
    <citation type="submission" date="2022-11" db="UniProtKB">
        <authorList>
            <consortium name="WormBaseParasite"/>
        </authorList>
    </citation>
    <scope>IDENTIFICATION</scope>
</reference>
<dbReference type="Pfam" id="PF05938">
    <property type="entry name" value="Self-incomp_S1"/>
    <property type="match status" value="1"/>
</dbReference>
<dbReference type="PANTHER" id="PTHR31232">
    <property type="match status" value="1"/>
</dbReference>
<name>A0A914PSD4_9BILA</name>
<protein>
    <submittedName>
        <fullName evidence="8">S-protein homolog</fullName>
    </submittedName>
</protein>
<evidence type="ECO:0000256" key="5">
    <source>
        <dbReference type="ARBA" id="ARBA00022729"/>
    </source>
</evidence>
<dbReference type="InterPro" id="IPR010264">
    <property type="entry name" value="Self-incomp_S1"/>
</dbReference>
<dbReference type="Proteomes" id="UP000887578">
    <property type="component" value="Unplaced"/>
</dbReference>
<dbReference type="PANTHER" id="PTHR31232:SF18">
    <property type="entry name" value="S-PROTEIN HOMOLOG"/>
    <property type="match status" value="1"/>
</dbReference>